<dbReference type="Pfam" id="PF14529">
    <property type="entry name" value="Exo_endo_phos_2"/>
    <property type="match status" value="1"/>
</dbReference>
<gene>
    <name evidence="2" type="ORF">AVEN_153526_1</name>
</gene>
<comment type="caution">
    <text evidence="2">The sequence shown here is derived from an EMBL/GenBank/DDBJ whole genome shotgun (WGS) entry which is preliminary data.</text>
</comment>
<dbReference type="OrthoDB" id="411871at2759"/>
<protein>
    <recommendedName>
        <fullName evidence="1">Endonuclease/exonuclease/phosphatase domain-containing protein</fullName>
    </recommendedName>
</protein>
<evidence type="ECO:0000313" key="3">
    <source>
        <dbReference type="Proteomes" id="UP000499080"/>
    </source>
</evidence>
<dbReference type="Proteomes" id="UP000499080">
    <property type="component" value="Unassembled WGS sequence"/>
</dbReference>
<accession>A0A4Y2R0Y8</accession>
<feature type="domain" description="Endonuclease/exonuclease/phosphatase" evidence="1">
    <location>
        <begin position="104"/>
        <end position="221"/>
    </location>
</feature>
<dbReference type="AlphaFoldDB" id="A0A4Y2R0Y8"/>
<dbReference type="GO" id="GO:0003824">
    <property type="term" value="F:catalytic activity"/>
    <property type="evidence" value="ECO:0007669"/>
    <property type="project" value="InterPro"/>
</dbReference>
<sequence>PLLNSSLTSSSKLKILQINLGKVKAASNILKTTLASLKSDFILVQEPHIHDNKIQGIPQNWNVFSSTNKKAAIFSPNGNNTPIIISVTENAVAIKIHTDKHPLTLVSAYSSPRENNSGTLEDLRTIIQPQSKEETIICAYLNAHHSFWGYSDEDTRGKAVLDFIMGYNLFICNTSDAPPTHHNYNGSQGWPNLTICSHSLINSISNWEVLDKITNSDHAYIEITLSNTITSHKLRRYKTLHGNHTKFLNALRPHVPSLINNIRASRTETDQNPSWWNPKLEVNKKKVLALRRRAQRSGPATRTHRNKIWKIEQAKFIKEIRIAKALGWKKTCVSATNPYGKHYKSAFQKTALPTQLSVLQDASPQGSMKEIAQDILNKIFPFPTTSITPLSHSSSTSDDTPFTRQEIAHVIKSLPNGKAPGIDNLILKSLNKEYPDLLHSLYNKCLEISTFPDSFKISNIILFQKLGKDPKLPTSYRPIALLPTLGKALEKLLTQRLTFFLEKTTSSIPTSKVSERENQWTRQYQRLWTKFQQLAERDSMS</sequence>
<dbReference type="EMBL" id="BGPR01224476">
    <property type="protein sequence ID" value="GBN69136.1"/>
    <property type="molecule type" value="Genomic_DNA"/>
</dbReference>
<dbReference type="SUPFAM" id="SSF56219">
    <property type="entry name" value="DNase I-like"/>
    <property type="match status" value="1"/>
</dbReference>
<evidence type="ECO:0000313" key="2">
    <source>
        <dbReference type="EMBL" id="GBN69136.1"/>
    </source>
</evidence>
<evidence type="ECO:0000259" key="1">
    <source>
        <dbReference type="Pfam" id="PF14529"/>
    </source>
</evidence>
<dbReference type="PANTHER" id="PTHR19446">
    <property type="entry name" value="REVERSE TRANSCRIPTASES"/>
    <property type="match status" value="1"/>
</dbReference>
<dbReference type="InterPro" id="IPR036691">
    <property type="entry name" value="Endo/exonu/phosph_ase_sf"/>
</dbReference>
<feature type="non-terminal residue" evidence="2">
    <location>
        <position position="1"/>
    </location>
</feature>
<organism evidence="2 3">
    <name type="scientific">Araneus ventricosus</name>
    <name type="common">Orbweaver spider</name>
    <name type="synonym">Epeira ventricosa</name>
    <dbReference type="NCBI Taxonomy" id="182803"/>
    <lineage>
        <taxon>Eukaryota</taxon>
        <taxon>Metazoa</taxon>
        <taxon>Ecdysozoa</taxon>
        <taxon>Arthropoda</taxon>
        <taxon>Chelicerata</taxon>
        <taxon>Arachnida</taxon>
        <taxon>Araneae</taxon>
        <taxon>Araneomorphae</taxon>
        <taxon>Entelegynae</taxon>
        <taxon>Araneoidea</taxon>
        <taxon>Araneidae</taxon>
        <taxon>Araneus</taxon>
    </lineage>
</organism>
<proteinExistence type="predicted"/>
<name>A0A4Y2R0Y8_ARAVE</name>
<dbReference type="Gene3D" id="3.60.10.10">
    <property type="entry name" value="Endonuclease/exonuclease/phosphatase"/>
    <property type="match status" value="1"/>
</dbReference>
<reference evidence="2 3" key="1">
    <citation type="journal article" date="2019" name="Sci. Rep.">
        <title>Orb-weaving spider Araneus ventricosus genome elucidates the spidroin gene catalogue.</title>
        <authorList>
            <person name="Kono N."/>
            <person name="Nakamura H."/>
            <person name="Ohtoshi R."/>
            <person name="Moran D.A.P."/>
            <person name="Shinohara A."/>
            <person name="Yoshida Y."/>
            <person name="Fujiwara M."/>
            <person name="Mori M."/>
            <person name="Tomita M."/>
            <person name="Arakawa K."/>
        </authorList>
    </citation>
    <scope>NUCLEOTIDE SEQUENCE [LARGE SCALE GENOMIC DNA]</scope>
</reference>
<dbReference type="InterPro" id="IPR005135">
    <property type="entry name" value="Endo/exonuclease/phosphatase"/>
</dbReference>
<keyword evidence="3" id="KW-1185">Reference proteome</keyword>